<dbReference type="Pfam" id="PF01471">
    <property type="entry name" value="PG_binding_1"/>
    <property type="match status" value="1"/>
</dbReference>
<name>A0A4R2GSX9_9ACTN</name>
<dbReference type="Proteomes" id="UP000294508">
    <property type="component" value="Unassembled WGS sequence"/>
</dbReference>
<dbReference type="InterPro" id="IPR002477">
    <property type="entry name" value="Peptidoglycan-bd-like"/>
</dbReference>
<dbReference type="SUPFAM" id="SSF47090">
    <property type="entry name" value="PGBD-like"/>
    <property type="match status" value="1"/>
</dbReference>
<dbReference type="AlphaFoldDB" id="A0A4R2GSX9"/>
<proteinExistence type="predicted"/>
<dbReference type="EMBL" id="SLWN01000026">
    <property type="protein sequence ID" value="TCO13462.1"/>
    <property type="molecule type" value="Genomic_DNA"/>
</dbReference>
<evidence type="ECO:0000313" key="2">
    <source>
        <dbReference type="EMBL" id="TCO13462.1"/>
    </source>
</evidence>
<sequence length="143" mass="15421">MGGLSVDGVYGAGSRSRVRSFQDDAGLTVDGKVGPQTWRKLRTYGKALGWKSGVTVYMCKASSTDFRFSVWNNSGKAADWTFYVSGGHFSGDAISDDRIAAQGRIAAGAYDSTKLTVWIGNYDNDHTTTSVRNFSRNTLPACA</sequence>
<keyword evidence="3" id="KW-1185">Reference proteome</keyword>
<evidence type="ECO:0000259" key="1">
    <source>
        <dbReference type="Pfam" id="PF01471"/>
    </source>
</evidence>
<comment type="caution">
    <text evidence="2">The sequence shown here is derived from an EMBL/GenBank/DDBJ whole genome shotgun (WGS) entry which is preliminary data.</text>
</comment>
<dbReference type="InterPro" id="IPR036366">
    <property type="entry name" value="PGBDSf"/>
</dbReference>
<dbReference type="InterPro" id="IPR036365">
    <property type="entry name" value="PGBD-like_sf"/>
</dbReference>
<accession>A0A4R2GSX9</accession>
<dbReference type="RefSeq" id="WP_132216744.1">
    <property type="nucleotide sequence ID" value="NZ_SLWN01000026.1"/>
</dbReference>
<gene>
    <name evidence="2" type="ORF">EV652_1262</name>
</gene>
<organism evidence="2 3">
    <name type="scientific">Kribbella steppae</name>
    <dbReference type="NCBI Taxonomy" id="2512223"/>
    <lineage>
        <taxon>Bacteria</taxon>
        <taxon>Bacillati</taxon>
        <taxon>Actinomycetota</taxon>
        <taxon>Actinomycetes</taxon>
        <taxon>Propionibacteriales</taxon>
        <taxon>Kribbellaceae</taxon>
        <taxon>Kribbella</taxon>
    </lineage>
</organism>
<dbReference type="OrthoDB" id="3719185at2"/>
<reference evidence="2 3" key="1">
    <citation type="journal article" date="2015" name="Stand. Genomic Sci.">
        <title>Genomic Encyclopedia of Bacterial and Archaeal Type Strains, Phase III: the genomes of soil and plant-associated and newly described type strains.</title>
        <authorList>
            <person name="Whitman W.B."/>
            <person name="Woyke T."/>
            <person name="Klenk H.P."/>
            <person name="Zhou Y."/>
            <person name="Lilburn T.G."/>
            <person name="Beck B.J."/>
            <person name="De Vos P."/>
            <person name="Vandamme P."/>
            <person name="Eisen J.A."/>
            <person name="Garrity G."/>
            <person name="Hugenholtz P."/>
            <person name="Kyrpides N.C."/>
        </authorList>
    </citation>
    <scope>NUCLEOTIDE SEQUENCE [LARGE SCALE GENOMIC DNA]</scope>
    <source>
        <strain evidence="2 3">VKM Ac-2572</strain>
    </source>
</reference>
<protein>
    <submittedName>
        <fullName evidence="2">Putative peptidoglycan binding protein</fullName>
    </submittedName>
</protein>
<evidence type="ECO:0000313" key="3">
    <source>
        <dbReference type="Proteomes" id="UP000294508"/>
    </source>
</evidence>
<dbReference type="Gene3D" id="1.10.101.10">
    <property type="entry name" value="PGBD-like superfamily/PGBD"/>
    <property type="match status" value="1"/>
</dbReference>
<feature type="domain" description="Peptidoglycan binding-like" evidence="1">
    <location>
        <begin position="5"/>
        <end position="41"/>
    </location>
</feature>